<accession>A0AAW2HYB6</accession>
<dbReference type="GO" id="GO:0048188">
    <property type="term" value="C:Set1C/COMPASS complex"/>
    <property type="evidence" value="ECO:0007669"/>
    <property type="project" value="InterPro"/>
</dbReference>
<dbReference type="AlphaFoldDB" id="A0AAW2HYB6"/>
<dbReference type="InterPro" id="IPR037856">
    <property type="entry name" value="Sdc1/DPY30"/>
</dbReference>
<dbReference type="PANTHER" id="PTHR23356">
    <property type="entry name" value="DPY30-RELATED"/>
    <property type="match status" value="1"/>
</dbReference>
<dbReference type="InterPro" id="IPR007858">
    <property type="entry name" value="Dpy-30_motif"/>
</dbReference>
<feature type="region of interest" description="Disordered" evidence="2">
    <location>
        <begin position="1"/>
        <end position="56"/>
    </location>
</feature>
<comment type="caution">
    <text evidence="3">The sequence shown here is derived from an EMBL/GenBank/DDBJ whole genome shotgun (WGS) entry which is preliminary data.</text>
</comment>
<evidence type="ECO:0000313" key="3">
    <source>
        <dbReference type="EMBL" id="KAL0275060.1"/>
    </source>
</evidence>
<protein>
    <submittedName>
        <fullName evidence="3">Uncharacterized protein</fullName>
    </submittedName>
</protein>
<feature type="compositionally biased region" description="Basic and acidic residues" evidence="2">
    <location>
        <begin position="149"/>
        <end position="183"/>
    </location>
</feature>
<dbReference type="PANTHER" id="PTHR23356:SF16">
    <property type="entry name" value="DPY30 DOMAIN CONTAINING 2"/>
    <property type="match status" value="1"/>
</dbReference>
<feature type="compositionally biased region" description="Acidic residues" evidence="2">
    <location>
        <begin position="191"/>
        <end position="207"/>
    </location>
</feature>
<feature type="compositionally biased region" description="Polar residues" evidence="2">
    <location>
        <begin position="24"/>
        <end position="38"/>
    </location>
</feature>
<evidence type="ECO:0000256" key="2">
    <source>
        <dbReference type="SAM" id="MobiDB-lite"/>
    </source>
</evidence>
<dbReference type="InterPro" id="IPR049630">
    <property type="entry name" value="DYDC-like_DD"/>
</dbReference>
<name>A0AAW2HYB6_9NEOP</name>
<dbReference type="Pfam" id="PF05186">
    <property type="entry name" value="Dpy-30"/>
    <property type="match status" value="1"/>
</dbReference>
<gene>
    <name evidence="3" type="ORF">PYX00_003041</name>
</gene>
<dbReference type="EMBL" id="JARGDH010000002">
    <property type="protein sequence ID" value="KAL0275060.1"/>
    <property type="molecule type" value="Genomic_DNA"/>
</dbReference>
<comment type="similarity">
    <text evidence="1">Belongs to the dpy-30 family.</text>
</comment>
<organism evidence="3">
    <name type="scientific">Menopon gallinae</name>
    <name type="common">poultry shaft louse</name>
    <dbReference type="NCBI Taxonomy" id="328185"/>
    <lineage>
        <taxon>Eukaryota</taxon>
        <taxon>Metazoa</taxon>
        <taxon>Ecdysozoa</taxon>
        <taxon>Arthropoda</taxon>
        <taxon>Hexapoda</taxon>
        <taxon>Insecta</taxon>
        <taxon>Pterygota</taxon>
        <taxon>Neoptera</taxon>
        <taxon>Paraneoptera</taxon>
        <taxon>Psocodea</taxon>
        <taxon>Troctomorpha</taxon>
        <taxon>Phthiraptera</taxon>
        <taxon>Amblycera</taxon>
        <taxon>Menoponidae</taxon>
        <taxon>Menopon</taxon>
    </lineage>
</organism>
<feature type="compositionally biased region" description="Acidic residues" evidence="2">
    <location>
        <begin position="39"/>
        <end position="56"/>
    </location>
</feature>
<sequence>MSQEGEADYALGEYLAEEKVAEESQPTTESELSPCTSDSTEECVEEAEPEEWIVPESLGEEEEAICYEEKVEESVEDDLEVGMDTRTSFDSEYLKLNLGVPLTYGLMDIAMKRPTDPIHYLAHYLIKWRWNSVNKKNYEEEVKMLTEQRDERIRREEEKQRQEMLRREQDEEERRRTERKESSTEMSTVGEEQELPGEDELDDFGEK</sequence>
<dbReference type="Gene3D" id="1.20.890.10">
    <property type="entry name" value="cAMP-dependent protein kinase regulatory subunit, dimerization-anchoring domain"/>
    <property type="match status" value="1"/>
</dbReference>
<dbReference type="CDD" id="cd22966">
    <property type="entry name" value="DD_DYDC-like"/>
    <property type="match status" value="1"/>
</dbReference>
<evidence type="ECO:0000256" key="1">
    <source>
        <dbReference type="ARBA" id="ARBA00010849"/>
    </source>
</evidence>
<reference evidence="3" key="1">
    <citation type="journal article" date="2024" name="Gigascience">
        <title>Chromosome-level genome of the poultry shaft louse Menopon gallinae provides insight into the host-switching and adaptive evolution of parasitic lice.</title>
        <authorList>
            <person name="Xu Y."/>
            <person name="Ma L."/>
            <person name="Liu S."/>
            <person name="Liang Y."/>
            <person name="Liu Q."/>
            <person name="He Z."/>
            <person name="Tian L."/>
            <person name="Duan Y."/>
            <person name="Cai W."/>
            <person name="Li H."/>
            <person name="Song F."/>
        </authorList>
    </citation>
    <scope>NUCLEOTIDE SEQUENCE</scope>
    <source>
        <strain evidence="3">Cailab_2023a</strain>
    </source>
</reference>
<feature type="region of interest" description="Disordered" evidence="2">
    <location>
        <begin position="149"/>
        <end position="207"/>
    </location>
</feature>
<proteinExistence type="inferred from homology"/>